<name>A0A7W8ZMM5_9SPHI</name>
<feature type="compositionally biased region" description="Basic and acidic residues" evidence="1">
    <location>
        <begin position="1"/>
        <end position="11"/>
    </location>
</feature>
<protein>
    <recommendedName>
        <fullName evidence="2">eCIS core domain-containing protein</fullName>
    </recommendedName>
</protein>
<feature type="domain" description="eCIS core" evidence="2">
    <location>
        <begin position="52"/>
        <end position="117"/>
    </location>
</feature>
<gene>
    <name evidence="3" type="ORF">HDE68_002722</name>
</gene>
<proteinExistence type="predicted"/>
<accession>A0A7W8ZMM5</accession>
<dbReference type="Pfam" id="PF13699">
    <property type="entry name" value="eCIS_core"/>
    <property type="match status" value="1"/>
</dbReference>
<dbReference type="Proteomes" id="UP000537204">
    <property type="component" value="Unassembled WGS sequence"/>
</dbReference>
<dbReference type="InterPro" id="IPR025295">
    <property type="entry name" value="eCIS_core_dom"/>
</dbReference>
<comment type="caution">
    <text evidence="3">The sequence shown here is derived from an EMBL/GenBank/DDBJ whole genome shotgun (WGS) entry which is preliminary data.</text>
</comment>
<feature type="compositionally biased region" description="Polar residues" evidence="1">
    <location>
        <begin position="12"/>
        <end position="27"/>
    </location>
</feature>
<dbReference type="RefSeq" id="WP_221300733.1">
    <property type="nucleotide sequence ID" value="NZ_JACHCE010000004.1"/>
</dbReference>
<sequence>MKSEHTERVPEKSSNAVSNNRFASNGISMPAVPVFQQPEEKPIQMKSNNTGLPDQLKSGVEQLSGYSLDDVNVHYNSNQPAQLNAHAFAQGENIHIAPGQERHLPHEAWHVVQQKQGRVQPTLQMKGIGLAINDNEGLESEADVMGGKALNIARDQSLPLLKNVSPGIEVHQLESVIRPNHGIPEINLLPDSHSKKKLTESLAEKGVDAENAATARSKTIIIAAKEAEARASIRKAIDKSEDTIELSAFLETIKNELNLIDIMMVDLGTAQAAVKFHINPWFIEAIPSGKVIWRMIGTGIHSKPITDVHWESESLTIGTKAAMVGKRMIAEPLAPDHEPGSKSTVDSDQTLMMAQLANAGNTSVSNHSKYIKGHLLNDHVGGPGESLNLFPITADANAKHLAFVEKYIKAQISDNYVLVYEIVVSHDAPVKLKNGQHSINAKFNFHWQLMSTAGIAFLAKHQDEIQSVYENAGDEPFDIPTEYNGLFFPLNSGKSTPNVIPQPGQMHEPSVSSPAMVTSKIVPTSSHITTMPSGFLSSSSSAPPPIDYTGNHSKLDTVKNLNFISTRKPDLSLKPGSQILVAGSSVPVTVVSLDNAGGGWIRIYYK</sequence>
<dbReference type="AlphaFoldDB" id="A0A7W8ZMM5"/>
<reference evidence="3 4" key="1">
    <citation type="submission" date="2020-08" db="EMBL/GenBank/DDBJ databases">
        <title>Genomic Encyclopedia of Type Strains, Phase IV (KMG-V): Genome sequencing to study the core and pangenomes of soil and plant-associated prokaryotes.</title>
        <authorList>
            <person name="Whitman W."/>
        </authorList>
    </citation>
    <scope>NUCLEOTIDE SEQUENCE [LARGE SCALE GENOMIC DNA]</scope>
    <source>
        <strain evidence="3 4">S3M1</strain>
    </source>
</reference>
<evidence type="ECO:0000256" key="1">
    <source>
        <dbReference type="SAM" id="MobiDB-lite"/>
    </source>
</evidence>
<organism evidence="3 4">
    <name type="scientific">Pedobacter cryoconitis</name>
    <dbReference type="NCBI Taxonomy" id="188932"/>
    <lineage>
        <taxon>Bacteria</taxon>
        <taxon>Pseudomonadati</taxon>
        <taxon>Bacteroidota</taxon>
        <taxon>Sphingobacteriia</taxon>
        <taxon>Sphingobacteriales</taxon>
        <taxon>Sphingobacteriaceae</taxon>
        <taxon>Pedobacter</taxon>
    </lineage>
</organism>
<evidence type="ECO:0000313" key="4">
    <source>
        <dbReference type="Proteomes" id="UP000537204"/>
    </source>
</evidence>
<evidence type="ECO:0000259" key="2">
    <source>
        <dbReference type="Pfam" id="PF13699"/>
    </source>
</evidence>
<dbReference type="EMBL" id="JACHCE010000004">
    <property type="protein sequence ID" value="MBB5636809.1"/>
    <property type="molecule type" value="Genomic_DNA"/>
</dbReference>
<feature type="region of interest" description="Disordered" evidence="1">
    <location>
        <begin position="1"/>
        <end position="30"/>
    </location>
</feature>
<evidence type="ECO:0000313" key="3">
    <source>
        <dbReference type="EMBL" id="MBB5636809.1"/>
    </source>
</evidence>